<protein>
    <submittedName>
        <fullName evidence="1">Uncharacterized protein</fullName>
    </submittedName>
</protein>
<dbReference type="STRING" id="178035.A0A154P839"/>
<evidence type="ECO:0000313" key="1">
    <source>
        <dbReference type="EMBL" id="KZC08096.1"/>
    </source>
</evidence>
<evidence type="ECO:0000313" key="2">
    <source>
        <dbReference type="Proteomes" id="UP000076502"/>
    </source>
</evidence>
<reference evidence="1 2" key="1">
    <citation type="submission" date="2015-07" db="EMBL/GenBank/DDBJ databases">
        <title>The genome of Dufourea novaeangliae.</title>
        <authorList>
            <person name="Pan H."/>
            <person name="Kapheim K."/>
        </authorList>
    </citation>
    <scope>NUCLEOTIDE SEQUENCE [LARGE SCALE GENOMIC DNA]</scope>
    <source>
        <strain evidence="1">0120121106</strain>
        <tissue evidence="1">Whole body</tissue>
    </source>
</reference>
<accession>A0A154P839</accession>
<dbReference type="EMBL" id="KQ434841">
    <property type="protein sequence ID" value="KZC08096.1"/>
    <property type="molecule type" value="Genomic_DNA"/>
</dbReference>
<sequence length="136" mass="16198">MRLQNDSPLRELLEREWPTFFDESRCELREYAREKITEVQRENRNSFYKRRKTARNYAIGDLVAIKRTQQGPGAKLSGKYFGPYRVTRALRNDRYLVERVSDHDGPRETSTAAEYMKIWVHDFESDQSDEENAECI</sequence>
<keyword evidence="2" id="KW-1185">Reference proteome</keyword>
<dbReference type="Proteomes" id="UP000076502">
    <property type="component" value="Unassembled WGS sequence"/>
</dbReference>
<organism evidence="1 2">
    <name type="scientific">Dufourea novaeangliae</name>
    <name type="common">Sweat bee</name>
    <dbReference type="NCBI Taxonomy" id="178035"/>
    <lineage>
        <taxon>Eukaryota</taxon>
        <taxon>Metazoa</taxon>
        <taxon>Ecdysozoa</taxon>
        <taxon>Arthropoda</taxon>
        <taxon>Hexapoda</taxon>
        <taxon>Insecta</taxon>
        <taxon>Pterygota</taxon>
        <taxon>Neoptera</taxon>
        <taxon>Endopterygota</taxon>
        <taxon>Hymenoptera</taxon>
        <taxon>Apocrita</taxon>
        <taxon>Aculeata</taxon>
        <taxon>Apoidea</taxon>
        <taxon>Anthophila</taxon>
        <taxon>Halictidae</taxon>
        <taxon>Rophitinae</taxon>
        <taxon>Dufourea</taxon>
    </lineage>
</organism>
<gene>
    <name evidence="1" type="ORF">WN55_09988</name>
</gene>
<proteinExistence type="predicted"/>
<dbReference type="AlphaFoldDB" id="A0A154P839"/>
<name>A0A154P839_DUFNO</name>